<dbReference type="CDD" id="cd02440">
    <property type="entry name" value="AdoMet_MTases"/>
    <property type="match status" value="1"/>
</dbReference>
<keyword evidence="2" id="KW-0808">Transferase</keyword>
<keyword evidence="6" id="KW-1185">Reference proteome</keyword>
<keyword evidence="1 5" id="KW-0489">Methyltransferase</keyword>
<dbReference type="PROSITE" id="PS51165">
    <property type="entry name" value="THUMP"/>
    <property type="match status" value="1"/>
</dbReference>
<dbReference type="Proteomes" id="UP000094296">
    <property type="component" value="Unassembled WGS sequence"/>
</dbReference>
<dbReference type="InterPro" id="IPR004114">
    <property type="entry name" value="THUMP_dom"/>
</dbReference>
<dbReference type="InterPro" id="IPR002052">
    <property type="entry name" value="DNA_methylase_N6_adenine_CS"/>
</dbReference>
<dbReference type="GO" id="GO:0008990">
    <property type="term" value="F:rRNA (guanine-N2-)-methyltransferase activity"/>
    <property type="evidence" value="ECO:0007669"/>
    <property type="project" value="TreeGrafter"/>
</dbReference>
<comment type="caution">
    <text evidence="5">The sequence shown here is derived from an EMBL/GenBank/DDBJ whole genome shotgun (WGS) entry which is preliminary data.</text>
</comment>
<dbReference type="Pfam" id="PF01170">
    <property type="entry name" value="UPF0020"/>
    <property type="match status" value="1"/>
</dbReference>
<dbReference type="EMBL" id="MIJE01000001">
    <property type="protein sequence ID" value="OEF98461.1"/>
    <property type="molecule type" value="Genomic_DNA"/>
</dbReference>
<dbReference type="InterPro" id="IPR053943">
    <property type="entry name" value="RlmKL-like_Mtase_CS"/>
</dbReference>
<dbReference type="PROSITE" id="PS01261">
    <property type="entry name" value="UPF0020"/>
    <property type="match status" value="1"/>
</dbReference>
<dbReference type="AlphaFoldDB" id="A0A1E5G5J9"/>
<dbReference type="GO" id="GO:0070043">
    <property type="term" value="F:rRNA (guanine-N7-)-methyltransferase activity"/>
    <property type="evidence" value="ECO:0007669"/>
    <property type="project" value="TreeGrafter"/>
</dbReference>
<keyword evidence="3" id="KW-0694">RNA-binding</keyword>
<dbReference type="OrthoDB" id="9809404at2"/>
<dbReference type="GO" id="GO:0003723">
    <property type="term" value="F:RNA binding"/>
    <property type="evidence" value="ECO:0007669"/>
    <property type="project" value="UniProtKB-UniRule"/>
</dbReference>
<dbReference type="PROSITE" id="PS00092">
    <property type="entry name" value="N6_MTASE"/>
    <property type="match status" value="1"/>
</dbReference>
<dbReference type="RefSeq" id="WP_069641953.1">
    <property type="nucleotide sequence ID" value="NZ_MIJE01000001.1"/>
</dbReference>
<dbReference type="STRING" id="766136.BHF68_01945"/>
<name>A0A1E5G5J9_9FIRM</name>
<evidence type="ECO:0000313" key="5">
    <source>
        <dbReference type="EMBL" id="OEF98461.1"/>
    </source>
</evidence>
<reference evidence="5 6" key="1">
    <citation type="submission" date="2016-09" db="EMBL/GenBank/DDBJ databases">
        <title>Draft genome sequence for the type strain of Desulfuribacillus alkaliarsenatis AHT28, an obligately anaerobic, sulfidogenic bacterium isolated from Russian soda lake sediments.</title>
        <authorList>
            <person name="Abin C.A."/>
            <person name="Hollibaugh J.T."/>
        </authorList>
    </citation>
    <scope>NUCLEOTIDE SEQUENCE [LARGE SCALE GENOMIC DNA]</scope>
    <source>
        <strain evidence="5 6">AHT28</strain>
    </source>
</reference>
<proteinExistence type="predicted"/>
<dbReference type="Gene3D" id="3.40.50.150">
    <property type="entry name" value="Vaccinia Virus protein VP39"/>
    <property type="match status" value="1"/>
</dbReference>
<gene>
    <name evidence="5" type="ORF">BHF68_01945</name>
</gene>
<evidence type="ECO:0000256" key="1">
    <source>
        <dbReference type="ARBA" id="ARBA00022603"/>
    </source>
</evidence>
<accession>A0A1E5G5J9</accession>
<sequence>MATLELIATTTFGLEAVVKQEVANLGYEIISVENGKVVFKGDELAICRANIWLRSAERVRLKIGEFKATSFEELFEQTKALPWADWIPEEAEFPVEGKSVKSKLFSVPDCQAIVKKAVVESLKKNYKTEWFNETGPKFKIEVALLKDIATITIDTTGPGLHKRGYRPLISEAPLKETMAAAMIQLSRWKPDRTLIDPFCGSGTIPIEAALIGKNIAPGINRTFASEEWPRVKKDIWMKARKEAHDLANYEQEVRIIGTDIDERMIKIARKNAYEAMVDTDIHFQTMSFKELQSKKHYGYIICNPPYGERIGESAELEQLYRDMGQVFRSLDTWSYYILTSYEQFEQAFGKKADKNRKLYNGNIKTFFYQFFGPRPPHRKDLEHEAPN</sequence>
<dbReference type="InterPro" id="IPR000241">
    <property type="entry name" value="RlmKL-like_Mtase"/>
</dbReference>
<evidence type="ECO:0000259" key="4">
    <source>
        <dbReference type="PROSITE" id="PS51165"/>
    </source>
</evidence>
<protein>
    <submittedName>
        <fullName evidence="5">N-6 DNA methylase</fullName>
    </submittedName>
</protein>
<dbReference type="SMART" id="SM00981">
    <property type="entry name" value="THUMP"/>
    <property type="match status" value="1"/>
</dbReference>
<dbReference type="InterPro" id="IPR029063">
    <property type="entry name" value="SAM-dependent_MTases_sf"/>
</dbReference>
<dbReference type="Pfam" id="PF02926">
    <property type="entry name" value="THUMP"/>
    <property type="match status" value="1"/>
</dbReference>
<dbReference type="Gene3D" id="3.30.2130.30">
    <property type="match status" value="1"/>
</dbReference>
<evidence type="ECO:0000256" key="3">
    <source>
        <dbReference type="PROSITE-ProRule" id="PRU00529"/>
    </source>
</evidence>
<evidence type="ECO:0000313" key="6">
    <source>
        <dbReference type="Proteomes" id="UP000094296"/>
    </source>
</evidence>
<dbReference type="Pfam" id="PF22020">
    <property type="entry name" value="RlmL_1st"/>
    <property type="match status" value="1"/>
</dbReference>
<feature type="domain" description="THUMP" evidence="4">
    <location>
        <begin position="45"/>
        <end position="155"/>
    </location>
</feature>
<dbReference type="PANTHER" id="PTHR47313">
    <property type="entry name" value="RIBOSOMAL RNA LARGE SUBUNIT METHYLTRANSFERASE K/L"/>
    <property type="match status" value="1"/>
</dbReference>
<dbReference type="InterPro" id="IPR054170">
    <property type="entry name" value="RlmL_1st"/>
</dbReference>
<dbReference type="CDD" id="cd11715">
    <property type="entry name" value="THUMP_AdoMetMT"/>
    <property type="match status" value="1"/>
</dbReference>
<evidence type="ECO:0000256" key="2">
    <source>
        <dbReference type="ARBA" id="ARBA00022679"/>
    </source>
</evidence>
<dbReference type="PANTHER" id="PTHR47313:SF1">
    <property type="entry name" value="RIBOSOMAL RNA LARGE SUBUNIT METHYLTRANSFERASE K_L"/>
    <property type="match status" value="1"/>
</dbReference>
<organism evidence="5 6">
    <name type="scientific">Desulfuribacillus alkaliarsenatis</name>
    <dbReference type="NCBI Taxonomy" id="766136"/>
    <lineage>
        <taxon>Bacteria</taxon>
        <taxon>Bacillati</taxon>
        <taxon>Bacillota</taxon>
        <taxon>Desulfuribacillia</taxon>
        <taxon>Desulfuribacillales</taxon>
        <taxon>Desulfuribacillaceae</taxon>
        <taxon>Desulfuribacillus</taxon>
    </lineage>
</organism>
<dbReference type="SUPFAM" id="SSF53335">
    <property type="entry name" value="S-adenosyl-L-methionine-dependent methyltransferases"/>
    <property type="match status" value="1"/>
</dbReference>